<feature type="compositionally biased region" description="Low complexity" evidence="12">
    <location>
        <begin position="839"/>
        <end position="852"/>
    </location>
</feature>
<sequence>MAGTCGRLAVWTLGAMLLSGCIHTETEISEVSLDRDVDLEEHGRYSDSDQLLYRRHAALTRRKRNILFPSGVKLCTQETFDQAVANHLSYFHLRVCQETVWEAFKIFWDRLPDRDEYQDRVSRCIDGSTSVMDIGSFFSQSEEHISLIRSRVAMAAATNSVPVTADPPPCSSETTTVPAAESVTGPGSVLEASTTWTEIPMDLTSEPAVAATTENNKDVQETGASITSESPSLVITDVEVPSESGEADVETIAEDTVEVSPEVSVTRRPFNEAVAEDDKILKIIPEDVDVPHSEVIQEVSPEGEEPPSEGMVEEVTTEKPPTITPALEAVTLEEGQEISREPAEAPSETMTFRIPETTVEITVGPEVEEITDNSLDITSDVALTDEFREEAEPVDETVSDAPQLALPGASESAEHPSEAVVAVSHDKTDVSTDATRTVVLMTDSQEEAETFINVTPEQESVPVLKTEVPSEASIPTGKTEVSDDTGEASEDEPTVMAVILQDDMDEDASYVTRQGAPPYTTVGEMEATVDSTTVEEAIVSEATERPEEELREEATEAVTTKTDVKELTETDETAEEELPEETEEAAVTGEDTIEAPVHVTTDTAVEEEAFESTIETEITGEELVKVADEATGEPTEDAEEIAQAPTEPVEKETADVTETVQEPEPIEETVEIVDLTAGAAQETEHRGRPEQEGEVQKEIKEESTKPPGVPAQGEPEEETAEETEPTGVPEQEVEPEETAKTEEPKQDAEQQNTEESAEPTGEPAQKVQPVEQPTEETEPTGVPEQEVQPVEQPTEETEPTGVPAQEVQPVEQPTEETEPTGVPAQEVQPVEQPTEETEPTGVPAQEVQPVEQPTEETEPTGVPAQEVQPVEQPTEETEPTGVPAQDAQPVEQPTEETEPTGVPAQDAQPVEAEEPKQDAEQQNAEESAEPTGGSVHEAEPEVVTHDDKTDLTITQEEEREEASQEIREEDVGVAESTEVEEKIVRENLDSDEEVTPVITVVPEDTETLSPGTEVVTTPETEVTLELPGDSEVEVPSETTKKSTEPEKEVPVPEAPSETSPEVVTTTAGGTTEAEEVTQEFSPEEDVISREDGVRVVPGEGEGVSSGVRTEDEIMTEAPVEIISESESAVEVTAESTQGAVVDAADGPTPGASLEVTTKFVMEYNNGNFPDPTQRPYEVDDNVLGNNGFRLDNEEDNSIGNEIDDTSLWPPKTLKDQVVELSIKLREETYNDDLRDPSSFHYQQLSRHFTRRVRQLEAAGGSWRQGEAARCRARQLEAAGGSWRQLEAGRGSSLQGEAAGGSWRQGEGQAGRGSSSQGEAARRRARQLEAGRGSWRQGEAAGGSWRQLEAGRGSSSQGEAARGRARMLAHYTTVVSYKLQTQEFNGLACFSRIKDLHAFRAQFPRPCQPSAIRPAEAEAESWKTSENIQNTSVTHCQVLEKAAVPGKQRALVYSCTAGTFSGSAPLFVTRETGLWFECRIEDAFVRLPGFKKVHVVEFRPQKDLERGLVVLVHYGITLEVDSRGITSNTLDFISLQNNLVEKNYPGAGEQPTVVYTITDFRNYITEALHKDNFMSNSSLETQPEDVDNLLPAVKPTSRPADTFDNMDNVLAAEKPPDAPSHEESGNVFLKKDDFLFDPFDPWKGPQGDVVSENDVFMLGGSTDPTTVTEFPKKTVDLEPAENNGNIEDEGFLLNNASATGDETPRGDHVVALFPAEKPQSGSEVTLDEGSGSGFSGDSQEVDLWSWQPVATSDGTGFYDESGGRLEVLPPPDLEETEGEDEDEEAVDKEDLIGRDVEFSNVHTLQTTTVPAFEESVPDRGKEEPFLDQVLVTPHISTDPRYSTTTQAPVFLPKATLTVELSVQTVEASGIYGDYSLTGPHTHAEPVTDSPEPEAWTRKASVFAAPTNLAIKFQETTEKVEVTTEAGMENPVVTVIVASEVPKVTNTDPSSTKETLTLVEVQTVTVKDSSVAPTTEDPTEPDLFTETSKLLLPETEDHVEVEILEEQHLGTTDSTTATAPGGIQDEDLVIDELMVVTTTAGPDLTSSDHSSNIALSPEKDSPFTRVSDSVPVDEELVYHDHPNHEDVEEVPVISPTLNVPPLVVVNKTESAPGAVGLRGASLQDEDMAAILTQTSESELGQVQTTTSSLQEVSNTNPTTELQPFEYNLSDLPNIDVSFDVFRYGGVATEGDSSGFSSGAQGSDLDRIALPTRPGKALTVFFSLRVTNMAFSMDLFNKSSAEYKALEQRFLQLLVPYLQSNLNNFKNLEILNFRNGSIVVNSRMRFGKPVPRGVTNVVYLILEDFANTAHQTMNLSIDKYSLDVESGDRADPCKFQACNEFSRCMVNRWSGEAECVCDAGYLSVDGLPCQSVCEVQTNFCLNDGKCDINPGKGAICRCRVGENWWYRGEHCEEYVSEPLVVGIAVASVAGFLMVVAGIIFFLARSLREQYDEEDTEDPLRRGDSVPTLERATKLNSMFESDPVTAQYCRHYDNVMPQYYRRCDPDSAQYHSSSSTDGPKDLINDEMRHIYQNTTLSNEEIQERLRIISLCSRDRHFADFVRQTQAVPVSQQLLNAARTRTKDVFVLGTFLFLSRLSVRLKPARPAQVLAAGPPTPHVSPGIGSERNTNNQACDDLIIQNHLRPGRRLEGDTS</sequence>
<evidence type="ECO:0000256" key="4">
    <source>
        <dbReference type="ARBA" id="ARBA00022525"/>
    </source>
</evidence>
<dbReference type="GO" id="GO:0001917">
    <property type="term" value="C:photoreceptor inner segment"/>
    <property type="evidence" value="ECO:0007669"/>
    <property type="project" value="UniProtKB-SubCell"/>
</dbReference>
<dbReference type="InterPro" id="IPR000742">
    <property type="entry name" value="EGF"/>
</dbReference>
<dbReference type="GO" id="GO:0007601">
    <property type="term" value="P:visual perception"/>
    <property type="evidence" value="ECO:0007669"/>
    <property type="project" value="InterPro"/>
</dbReference>
<feature type="compositionally biased region" description="Basic and acidic residues" evidence="12">
    <location>
        <begin position="936"/>
        <end position="950"/>
    </location>
</feature>
<feature type="compositionally biased region" description="Low complexity" evidence="12">
    <location>
        <begin position="1094"/>
        <end position="1107"/>
    </location>
</feature>
<dbReference type="Pfam" id="PF01390">
    <property type="entry name" value="SEA"/>
    <property type="match status" value="1"/>
</dbReference>
<comment type="caution">
    <text evidence="11">Lacks conserved residue(s) required for the propagation of feature annotation.</text>
</comment>
<feature type="region of interest" description="Disordered" evidence="12">
    <location>
        <begin position="297"/>
        <end position="317"/>
    </location>
</feature>
<feature type="signal peptide" evidence="14">
    <location>
        <begin position="1"/>
        <end position="24"/>
    </location>
</feature>
<dbReference type="GO" id="GO:0008201">
    <property type="term" value="F:heparin binding"/>
    <property type="evidence" value="ECO:0007669"/>
    <property type="project" value="UniProtKB-KW"/>
</dbReference>
<feature type="compositionally biased region" description="Low complexity" evidence="12">
    <location>
        <begin position="799"/>
        <end position="812"/>
    </location>
</feature>
<feature type="region of interest" description="Disordered" evidence="12">
    <location>
        <begin position="1751"/>
        <end position="1782"/>
    </location>
</feature>
<gene>
    <name evidence="17" type="ORF">D9C73_011970</name>
</gene>
<keyword evidence="6" id="KW-0358">Heparin-binding</keyword>
<evidence type="ECO:0000256" key="5">
    <source>
        <dbReference type="ARBA" id="ARBA00022530"/>
    </source>
</evidence>
<keyword evidence="17" id="KW-0675">Receptor</keyword>
<feature type="region of interest" description="Disordered" evidence="12">
    <location>
        <begin position="557"/>
        <end position="587"/>
    </location>
</feature>
<feature type="domain" description="EGF-like" evidence="16">
    <location>
        <begin position="2367"/>
        <end position="2409"/>
    </location>
</feature>
<keyword evidence="8" id="KW-0677">Repeat</keyword>
<feature type="compositionally biased region" description="Basic and acidic residues" evidence="12">
    <location>
        <begin position="1038"/>
        <end position="1050"/>
    </location>
</feature>
<feature type="region of interest" description="Disordered" evidence="12">
    <location>
        <begin position="1286"/>
        <end position="1360"/>
    </location>
</feature>
<feature type="compositionally biased region" description="Basic and acidic residues" evidence="12">
    <location>
        <begin position="979"/>
        <end position="988"/>
    </location>
</feature>
<evidence type="ECO:0000256" key="1">
    <source>
        <dbReference type="ARBA" id="ARBA00004437"/>
    </source>
</evidence>
<feature type="compositionally biased region" description="Low complexity" evidence="12">
    <location>
        <begin position="1054"/>
        <end position="1071"/>
    </location>
</feature>
<evidence type="ECO:0000313" key="18">
    <source>
        <dbReference type="Proteomes" id="UP000298787"/>
    </source>
</evidence>
<keyword evidence="11" id="KW-0245">EGF-like domain</keyword>
<keyword evidence="9" id="KW-0325">Glycoprotein</keyword>
<feature type="domain" description="SEA" evidence="15">
    <location>
        <begin position="2213"/>
        <end position="2326"/>
    </location>
</feature>
<dbReference type="SMART" id="SM00200">
    <property type="entry name" value="SEA"/>
    <property type="match status" value="1"/>
</dbReference>
<dbReference type="PROSITE" id="PS50024">
    <property type="entry name" value="SEA"/>
    <property type="match status" value="1"/>
</dbReference>
<feature type="region of interest" description="Disordered" evidence="12">
    <location>
        <begin position="1716"/>
        <end position="1735"/>
    </location>
</feature>
<protein>
    <submittedName>
        <fullName evidence="17">Interphotoreceptor matrix proteoglycan 2</fullName>
    </submittedName>
</protein>
<dbReference type="EMBL" id="CM014088">
    <property type="protein sequence ID" value="TKS79201.1"/>
    <property type="molecule type" value="Genomic_DNA"/>
</dbReference>
<feature type="compositionally biased region" description="Low complexity" evidence="12">
    <location>
        <begin position="1303"/>
        <end position="1318"/>
    </location>
</feature>
<feature type="compositionally biased region" description="Low complexity" evidence="12">
    <location>
        <begin position="879"/>
        <end position="892"/>
    </location>
</feature>
<feature type="region of interest" description="Disordered" evidence="12">
    <location>
        <begin position="2039"/>
        <end position="2064"/>
    </location>
</feature>
<feature type="compositionally biased region" description="Acidic residues" evidence="12">
    <location>
        <begin position="714"/>
        <end position="724"/>
    </location>
</feature>
<feature type="compositionally biased region" description="Basic and acidic residues" evidence="12">
    <location>
        <begin position="961"/>
        <end position="970"/>
    </location>
</feature>
<feature type="region of interest" description="Disordered" evidence="12">
    <location>
        <begin position="629"/>
        <end position="1113"/>
    </location>
</feature>
<keyword evidence="13" id="KW-1133">Transmembrane helix</keyword>
<evidence type="ECO:0000256" key="6">
    <source>
        <dbReference type="ARBA" id="ARBA00022674"/>
    </source>
</evidence>
<feature type="region of interest" description="Disordered" evidence="12">
    <location>
        <begin position="164"/>
        <end position="187"/>
    </location>
</feature>
<feature type="compositionally biased region" description="Acidic residues" evidence="12">
    <location>
        <begin position="1771"/>
        <end position="1782"/>
    </location>
</feature>
<feature type="compositionally biased region" description="Low complexity" evidence="12">
    <location>
        <begin position="819"/>
        <end position="832"/>
    </location>
</feature>
<keyword evidence="5" id="KW-0272">Extracellular matrix</keyword>
<evidence type="ECO:0000256" key="12">
    <source>
        <dbReference type="SAM" id="MobiDB-lite"/>
    </source>
</evidence>
<feature type="region of interest" description="Disordered" evidence="12">
    <location>
        <begin position="468"/>
        <end position="491"/>
    </location>
</feature>
<dbReference type="GO" id="GO:0033165">
    <property type="term" value="C:interphotoreceptor matrix"/>
    <property type="evidence" value="ECO:0007669"/>
    <property type="project" value="UniProtKB-SubCell"/>
</dbReference>
<feature type="compositionally biased region" description="Acidic residues" evidence="12">
    <location>
        <begin position="630"/>
        <end position="640"/>
    </location>
</feature>
<evidence type="ECO:0000256" key="11">
    <source>
        <dbReference type="PROSITE-ProRule" id="PRU00076"/>
    </source>
</evidence>
<evidence type="ECO:0000256" key="7">
    <source>
        <dbReference type="ARBA" id="ARBA00022729"/>
    </source>
</evidence>
<feature type="compositionally biased region" description="Basic and acidic residues" evidence="12">
    <location>
        <begin position="737"/>
        <end position="748"/>
    </location>
</feature>
<feature type="compositionally biased region" description="Polar residues" evidence="12">
    <location>
        <begin position="2039"/>
        <end position="2052"/>
    </location>
</feature>
<keyword evidence="13" id="KW-0812">Transmembrane</keyword>
<dbReference type="Proteomes" id="UP000298787">
    <property type="component" value="Chromosome 11"/>
</dbReference>
<evidence type="ECO:0000256" key="14">
    <source>
        <dbReference type="SAM" id="SignalP"/>
    </source>
</evidence>
<feature type="compositionally biased region" description="Acidic residues" evidence="12">
    <location>
        <begin position="569"/>
        <end position="584"/>
    </location>
</feature>
<evidence type="ECO:0000256" key="13">
    <source>
        <dbReference type="SAM" id="Phobius"/>
    </source>
</evidence>
<evidence type="ECO:0000313" key="17">
    <source>
        <dbReference type="EMBL" id="TKS79201.1"/>
    </source>
</evidence>
<keyword evidence="10" id="KW-0966">Cell projection</keyword>
<evidence type="ECO:0000256" key="9">
    <source>
        <dbReference type="ARBA" id="ARBA00023180"/>
    </source>
</evidence>
<dbReference type="SUPFAM" id="SSF82671">
    <property type="entry name" value="SEA domain"/>
    <property type="match status" value="1"/>
</dbReference>
<evidence type="ECO:0000256" key="8">
    <source>
        <dbReference type="ARBA" id="ARBA00022737"/>
    </source>
</evidence>
<evidence type="ECO:0000256" key="3">
    <source>
        <dbReference type="ARBA" id="ARBA00004593"/>
    </source>
</evidence>
<feature type="transmembrane region" description="Helical" evidence="13">
    <location>
        <begin position="2416"/>
        <end position="2440"/>
    </location>
</feature>
<dbReference type="PANTHER" id="PTHR12199:SF4">
    <property type="entry name" value="INTERPHOTORECEPTOR MATRIX PROTEOGLYCAN 2"/>
    <property type="match status" value="1"/>
</dbReference>
<dbReference type="InterPro" id="IPR039861">
    <property type="entry name" value="IMPG"/>
</dbReference>
<feature type="compositionally biased region" description="Low complexity" evidence="12">
    <location>
        <begin position="779"/>
        <end position="792"/>
    </location>
</feature>
<organism evidence="17 18">
    <name type="scientific">Collichthys lucidus</name>
    <name type="common">Big head croaker</name>
    <name type="synonym">Sciaena lucida</name>
    <dbReference type="NCBI Taxonomy" id="240159"/>
    <lineage>
        <taxon>Eukaryota</taxon>
        <taxon>Metazoa</taxon>
        <taxon>Chordata</taxon>
        <taxon>Craniata</taxon>
        <taxon>Vertebrata</taxon>
        <taxon>Euteleostomi</taxon>
        <taxon>Actinopterygii</taxon>
        <taxon>Neopterygii</taxon>
        <taxon>Teleostei</taxon>
        <taxon>Neoteleostei</taxon>
        <taxon>Acanthomorphata</taxon>
        <taxon>Eupercaria</taxon>
        <taxon>Sciaenidae</taxon>
        <taxon>Collichthys</taxon>
    </lineage>
</organism>
<evidence type="ECO:0000259" key="16">
    <source>
        <dbReference type="PROSITE" id="PS50026"/>
    </source>
</evidence>
<feature type="compositionally biased region" description="Low complexity" evidence="12">
    <location>
        <begin position="859"/>
        <end position="872"/>
    </location>
</feature>
<keyword evidence="7 14" id="KW-0732">Signal</keyword>
<reference evidence="17 18" key="1">
    <citation type="submission" date="2019-01" db="EMBL/GenBank/DDBJ databases">
        <title>Genome Assembly of Collichthys lucidus.</title>
        <authorList>
            <person name="Cai M."/>
            <person name="Xiao S."/>
        </authorList>
    </citation>
    <scope>NUCLEOTIDE SEQUENCE [LARGE SCALE GENOMIC DNA]</scope>
    <source>
        <strain evidence="17">JT15FE1705JMU</strain>
        <tissue evidence="17">Muscle</tissue>
    </source>
</reference>
<keyword evidence="18" id="KW-1185">Reference proteome</keyword>
<dbReference type="PANTHER" id="PTHR12199">
    <property type="entry name" value="INTERPHOTORECEPTOR MATRIX PROTEOGLYCAN"/>
    <property type="match status" value="1"/>
</dbReference>
<evidence type="ECO:0000256" key="2">
    <source>
        <dbReference type="ARBA" id="ARBA00004504"/>
    </source>
</evidence>
<feature type="compositionally biased region" description="Basic and acidic residues" evidence="12">
    <location>
        <begin position="1319"/>
        <end position="1328"/>
    </location>
</feature>
<name>A0A4U5UWV0_COLLU</name>
<keyword evidence="4" id="KW-0964">Secreted</keyword>
<comment type="subcellular location">
    <subcellularLocation>
        <location evidence="2">Cell projection</location>
        <location evidence="2">Cilium</location>
        <location evidence="2">Photoreceptor outer segment</location>
    </subcellularLocation>
    <subcellularLocation>
        <location evidence="1">Photoreceptor inner segment</location>
    </subcellularLocation>
    <subcellularLocation>
        <location evidence="3">Secreted</location>
        <location evidence="3">Extracellular space</location>
        <location evidence="3">Extracellular matrix</location>
        <location evidence="3">Interphotoreceptor matrix</location>
    </subcellularLocation>
</comment>
<feature type="compositionally biased region" description="Acidic residues" evidence="12">
    <location>
        <begin position="1072"/>
        <end position="1085"/>
    </location>
</feature>
<feature type="compositionally biased region" description="Low complexity" evidence="12">
    <location>
        <begin position="1010"/>
        <end position="1027"/>
    </location>
</feature>
<dbReference type="GO" id="GO:0001750">
    <property type="term" value="C:photoreceptor outer segment"/>
    <property type="evidence" value="ECO:0007669"/>
    <property type="project" value="UniProtKB-SubCell"/>
</dbReference>
<accession>A0A4U5UWV0</accession>
<feature type="compositionally biased region" description="Acidic residues" evidence="12">
    <location>
        <begin position="482"/>
        <end position="491"/>
    </location>
</feature>
<dbReference type="PROSITE" id="PS51257">
    <property type="entry name" value="PROKAR_LIPOPROTEIN"/>
    <property type="match status" value="1"/>
</dbReference>
<keyword evidence="13" id="KW-0472">Membrane</keyword>
<dbReference type="InterPro" id="IPR000082">
    <property type="entry name" value="SEA_dom"/>
</dbReference>
<feature type="chain" id="PRO_5020345164" evidence="14">
    <location>
        <begin position="25"/>
        <end position="2649"/>
    </location>
</feature>
<evidence type="ECO:0000259" key="15">
    <source>
        <dbReference type="PROSITE" id="PS50024"/>
    </source>
</evidence>
<dbReference type="InterPro" id="IPR036364">
    <property type="entry name" value="SEA_dom_sf"/>
</dbReference>
<dbReference type="GO" id="GO:0005540">
    <property type="term" value="F:hyaluronic acid binding"/>
    <property type="evidence" value="ECO:0007669"/>
    <property type="project" value="TreeGrafter"/>
</dbReference>
<proteinExistence type="predicted"/>
<dbReference type="Gene3D" id="3.30.70.960">
    <property type="entry name" value="SEA domain"/>
    <property type="match status" value="1"/>
</dbReference>
<feature type="compositionally biased region" description="Basic and acidic residues" evidence="12">
    <location>
        <begin position="682"/>
        <end position="704"/>
    </location>
</feature>
<dbReference type="PROSITE" id="PS50026">
    <property type="entry name" value="EGF_3"/>
    <property type="match status" value="1"/>
</dbReference>
<evidence type="ECO:0000256" key="10">
    <source>
        <dbReference type="ARBA" id="ARBA00023273"/>
    </source>
</evidence>